<sequence length="216" mass="24848">MGVFNRISNMFRAKVNNTLDEMENPIELLDQKIRDMEESLGKAKLSSAQILGNVREIQKKMEECQKESADYEGKVKLALGKGNEDLAKKALERKLDADKRYESLKKSYDEASVKAEAVKKNLRALEEEIQETRNYRDEAAARFNNAEANKKVNEILSNVQTSSNKINIDDIERKIQRKEAMAEGLQDLRDNNSLDKEFEDLNNLDLDAELEKYKNK</sequence>
<dbReference type="PANTHER" id="PTHR31088">
    <property type="entry name" value="MEMBRANE-ASSOCIATED PROTEIN VIPP1, CHLOROPLASTIC"/>
    <property type="match status" value="1"/>
</dbReference>
<keyword evidence="2" id="KW-0175">Coiled coil</keyword>
<accession>A0A1I2KRB5</accession>
<reference evidence="3 4" key="1">
    <citation type="submission" date="2016-10" db="EMBL/GenBank/DDBJ databases">
        <authorList>
            <person name="de Groot N.N."/>
        </authorList>
    </citation>
    <scope>NUCLEOTIDE SEQUENCE [LARGE SCALE GENOMIC DNA]</scope>
    <source>
        <strain evidence="3 4">NLAE-zl-G419</strain>
    </source>
</reference>
<dbReference type="OrthoDB" id="9779630at2"/>
<dbReference type="InterPro" id="IPR007157">
    <property type="entry name" value="PspA_VIPP1"/>
</dbReference>
<dbReference type="EMBL" id="FOOE01000007">
    <property type="protein sequence ID" value="SFF69562.1"/>
    <property type="molecule type" value="Genomic_DNA"/>
</dbReference>
<organism evidence="3 4">
    <name type="scientific">Clostridium cadaveris</name>
    <dbReference type="NCBI Taxonomy" id="1529"/>
    <lineage>
        <taxon>Bacteria</taxon>
        <taxon>Bacillati</taxon>
        <taxon>Bacillota</taxon>
        <taxon>Clostridia</taxon>
        <taxon>Eubacteriales</taxon>
        <taxon>Clostridiaceae</taxon>
        <taxon>Clostridium</taxon>
    </lineage>
</organism>
<feature type="coiled-coil region" evidence="2">
    <location>
        <begin position="19"/>
        <end position="74"/>
    </location>
</feature>
<dbReference type="GeneID" id="90545695"/>
<dbReference type="Proteomes" id="UP000182135">
    <property type="component" value="Unassembled WGS sequence"/>
</dbReference>
<comment type="similarity">
    <text evidence="1">Belongs to the PspA/Vipp/IM30 family.</text>
</comment>
<proteinExistence type="inferred from homology"/>
<evidence type="ECO:0000313" key="3">
    <source>
        <dbReference type="EMBL" id="SFF69562.1"/>
    </source>
</evidence>
<dbReference type="Pfam" id="PF04012">
    <property type="entry name" value="PspA_IM30"/>
    <property type="match status" value="1"/>
</dbReference>
<dbReference type="PANTHER" id="PTHR31088:SF6">
    <property type="entry name" value="PHAGE SHOCK PROTEIN A"/>
    <property type="match status" value="1"/>
</dbReference>
<dbReference type="eggNOG" id="COG1842">
    <property type="taxonomic scope" value="Bacteria"/>
</dbReference>
<dbReference type="AlphaFoldDB" id="A0A1I2KRB5"/>
<evidence type="ECO:0000256" key="2">
    <source>
        <dbReference type="SAM" id="Coils"/>
    </source>
</evidence>
<evidence type="ECO:0000256" key="1">
    <source>
        <dbReference type="ARBA" id="ARBA00043985"/>
    </source>
</evidence>
<keyword evidence="4" id="KW-1185">Reference proteome</keyword>
<evidence type="ECO:0000313" key="4">
    <source>
        <dbReference type="Proteomes" id="UP000182135"/>
    </source>
</evidence>
<gene>
    <name evidence="3" type="ORF">SAMN04487885_1073</name>
</gene>
<dbReference type="STRING" id="1529.SAMN04487885_1073"/>
<feature type="coiled-coil region" evidence="2">
    <location>
        <begin position="101"/>
        <end position="191"/>
    </location>
</feature>
<protein>
    <submittedName>
        <fullName evidence="3">Phage shock protein A (PspA) family protein</fullName>
    </submittedName>
</protein>
<dbReference type="RefSeq" id="WP_027640131.1">
    <property type="nucleotide sequence ID" value="NZ_BAAACD010000007.1"/>
</dbReference>
<name>A0A1I2KRB5_9CLOT</name>